<gene>
    <name evidence="2" type="ORF">EKD16_01090</name>
</gene>
<dbReference type="EMBL" id="CP036455">
    <property type="protein sequence ID" value="QBI52035.1"/>
    <property type="molecule type" value="Genomic_DNA"/>
</dbReference>
<evidence type="ECO:0000259" key="1">
    <source>
        <dbReference type="Pfam" id="PF18478"/>
    </source>
</evidence>
<reference evidence="2 3" key="1">
    <citation type="submission" date="2019-02" db="EMBL/GenBank/DDBJ databases">
        <authorList>
            <person name="Khodamoradi S."/>
            <person name="Hahnke R.L."/>
            <person name="Kaempfer P."/>
            <person name="Schumann P."/>
            <person name="Rohde M."/>
            <person name="Steinert M."/>
            <person name="Luzhetskyy A."/>
            <person name="Wink J."/>
            <person name="Ruckert C."/>
        </authorList>
    </citation>
    <scope>NUCLEOTIDE SEQUENCE [LARGE SCALE GENOMIC DNA]</scope>
    <source>
        <strain evidence="2 3">M2</strain>
    </source>
</reference>
<evidence type="ECO:0000313" key="2">
    <source>
        <dbReference type="EMBL" id="QBI52035.1"/>
    </source>
</evidence>
<name>A0A4P6PVG3_9ACTN</name>
<dbReference type="AlphaFoldDB" id="A0A4P6PVG3"/>
<keyword evidence="3" id="KW-1185">Reference proteome</keyword>
<dbReference type="KEGG" id="strr:EKD16_01090"/>
<dbReference type="Pfam" id="PF18478">
    <property type="entry name" value="PIN_10"/>
    <property type="match status" value="1"/>
</dbReference>
<protein>
    <recommendedName>
        <fullName evidence="1">VapC45 PIN like domain-containing protein</fullName>
    </recommendedName>
</protein>
<accession>A0A4P6PVG3</accession>
<dbReference type="OrthoDB" id="3828387at2"/>
<evidence type="ECO:0000313" key="3">
    <source>
        <dbReference type="Proteomes" id="UP000292235"/>
    </source>
</evidence>
<proteinExistence type="predicted"/>
<feature type="domain" description="VapC45 PIN like" evidence="1">
    <location>
        <begin position="11"/>
        <end position="100"/>
    </location>
</feature>
<dbReference type="Proteomes" id="UP000292235">
    <property type="component" value="Chromosome"/>
</dbReference>
<dbReference type="InterPro" id="IPR041375">
    <property type="entry name" value="VapC45_PIN-like"/>
</dbReference>
<organism evidence="2 3">
    <name type="scientific">Streptomonospora litoralis</name>
    <dbReference type="NCBI Taxonomy" id="2498135"/>
    <lineage>
        <taxon>Bacteria</taxon>
        <taxon>Bacillati</taxon>
        <taxon>Actinomycetota</taxon>
        <taxon>Actinomycetes</taxon>
        <taxon>Streptosporangiales</taxon>
        <taxon>Nocardiopsidaceae</taxon>
        <taxon>Streptomonospora</taxon>
    </lineage>
</organism>
<dbReference type="RefSeq" id="WP_131096649.1">
    <property type="nucleotide sequence ID" value="NZ_CP036455.1"/>
</dbReference>
<sequence length="125" mass="13836">MSPLKPAEARFYFDADVLGLAHVLASLRSDVTYPGDPGGVTHKRRRPACPVAETSVKDDVWIPEVTARGWLIITRDSRIQHRTREIHAVQEHGARMVALSGEEAIGKFAQLEPHVPMAGRVELYG</sequence>